<protein>
    <recommendedName>
        <fullName evidence="4">DUF3347 domain-containing protein</fullName>
    </recommendedName>
</protein>
<feature type="signal peptide" evidence="1">
    <location>
        <begin position="1"/>
        <end position="24"/>
    </location>
</feature>
<organism evidence="2 3">
    <name type="scientific">Hymenobacter bucti</name>
    <dbReference type="NCBI Taxonomy" id="1844114"/>
    <lineage>
        <taxon>Bacteria</taxon>
        <taxon>Pseudomonadati</taxon>
        <taxon>Bacteroidota</taxon>
        <taxon>Cytophagia</taxon>
        <taxon>Cytophagales</taxon>
        <taxon>Hymenobacteraceae</taxon>
        <taxon>Hymenobacter</taxon>
    </lineage>
</organism>
<gene>
    <name evidence="2" type="ORF">ACFSDX_18410</name>
</gene>
<feature type="chain" id="PRO_5045261510" description="DUF3347 domain-containing protein" evidence="1">
    <location>
        <begin position="25"/>
        <end position="202"/>
    </location>
</feature>
<keyword evidence="1" id="KW-0732">Signal</keyword>
<dbReference type="RefSeq" id="WP_382316217.1">
    <property type="nucleotide sequence ID" value="NZ_JBHUFD010000008.1"/>
</dbReference>
<evidence type="ECO:0000313" key="3">
    <source>
        <dbReference type="Proteomes" id="UP001597197"/>
    </source>
</evidence>
<reference evidence="3" key="1">
    <citation type="journal article" date="2019" name="Int. J. Syst. Evol. Microbiol.">
        <title>The Global Catalogue of Microorganisms (GCM) 10K type strain sequencing project: providing services to taxonomists for standard genome sequencing and annotation.</title>
        <authorList>
            <consortium name="The Broad Institute Genomics Platform"/>
            <consortium name="The Broad Institute Genome Sequencing Center for Infectious Disease"/>
            <person name="Wu L."/>
            <person name="Ma J."/>
        </authorList>
    </citation>
    <scope>NUCLEOTIDE SEQUENCE [LARGE SCALE GENOMIC DNA]</scope>
    <source>
        <strain evidence="3">CGMCC 1.15795</strain>
    </source>
</reference>
<sequence>MIRFQQVIGAVLLGVLTLACTAKKASTLPYPAVVVAAHYEQLYRMALWCVYTKDLDSAVFRKKVQVDSIQALQRQLLTIKRHLEKVDQRGTCIRFTFDADFKTPAQLALMNKLCGYSCGYNPHNRLSPVAAVWVNEKDGLIDSVLDYNNIIHSAGPSPRFPGKQFMPWNKDQPCKAAFLRQNKAWLTADLRQLCHDKNIVSR</sequence>
<dbReference type="PROSITE" id="PS51257">
    <property type="entry name" value="PROKAR_LIPOPROTEIN"/>
    <property type="match status" value="1"/>
</dbReference>
<dbReference type="EMBL" id="JBHUFD010000008">
    <property type="protein sequence ID" value="MFD1874424.1"/>
    <property type="molecule type" value="Genomic_DNA"/>
</dbReference>
<evidence type="ECO:0008006" key="4">
    <source>
        <dbReference type="Google" id="ProtNLM"/>
    </source>
</evidence>
<keyword evidence="3" id="KW-1185">Reference proteome</keyword>
<evidence type="ECO:0000313" key="2">
    <source>
        <dbReference type="EMBL" id="MFD1874424.1"/>
    </source>
</evidence>
<proteinExistence type="predicted"/>
<dbReference type="Proteomes" id="UP001597197">
    <property type="component" value="Unassembled WGS sequence"/>
</dbReference>
<accession>A0ABW4QXT1</accession>
<name>A0ABW4QXT1_9BACT</name>
<evidence type="ECO:0000256" key="1">
    <source>
        <dbReference type="SAM" id="SignalP"/>
    </source>
</evidence>
<comment type="caution">
    <text evidence="2">The sequence shown here is derived from an EMBL/GenBank/DDBJ whole genome shotgun (WGS) entry which is preliminary data.</text>
</comment>